<dbReference type="Gene3D" id="3.40.605.10">
    <property type="entry name" value="Aldehyde Dehydrogenase, Chain A, domain 1"/>
    <property type="match status" value="1"/>
</dbReference>
<sequence>MAEKYNNFIGGEWVAPSTGEYVENINPANTNDIIGLFPRSSKEDVDRAVDSAFEAYKKWHLIPAPKRGLYLQRVGDILTRRKEEIARVMTREMGKILMETRGDVQEGIDTAYYTAGEGRRLFGETVPTELPNKFAMSVRMPVGVCGMITPWNFPIAIPTWKLFPALISGNTCVIKPATLTPASLALLMEVFEEAELPPGVVNMVCGTGSEVGEAIIDNPKVNRISFTGSAEVGKRIAERCGALLKPVSLEMGGKNAEIIMEDANLKLALEGALWGAFGTTGQRCTATSRLIVHRDVHDEVLKELVKRARGLKIGDGLDESIDMGPMVSEEQRKTVLEYIEIGKREGAKLVCGGGALTTGNYTRGFFIEPTIFDEVKPDMRIAQEEIFGPVLSVITVGSLEEAIDVLNNTQYGLSSSIYTRDVNRAFRAIRDIEAGITYINGPTIGAEIQLPFGGVKDTGNGHRESGTTVYDFYTEWKSVYIDYSGRLQRAQIDT</sequence>
<dbReference type="EC" id="1.2.1.3" evidence="5"/>
<evidence type="ECO:0000256" key="5">
    <source>
        <dbReference type="ARBA" id="ARBA00024226"/>
    </source>
</evidence>
<organism evidence="9 10">
    <name type="scientific">Candidatus Coatesbacteria bacterium 4484_99</name>
    <dbReference type="NCBI Taxonomy" id="1970774"/>
    <lineage>
        <taxon>Bacteria</taxon>
        <taxon>Candidatus Coatesiibacteriota</taxon>
    </lineage>
</organism>
<dbReference type="InterPro" id="IPR016163">
    <property type="entry name" value="Ald_DH_C"/>
</dbReference>
<dbReference type="PANTHER" id="PTHR43521">
    <property type="entry name" value="ALPHA-AMINOADIPIC SEMIALDEHYDE DEHYDROGENASE"/>
    <property type="match status" value="1"/>
</dbReference>
<dbReference type="PROSITE" id="PS00070">
    <property type="entry name" value="ALDEHYDE_DEHYDR_CYS"/>
    <property type="match status" value="1"/>
</dbReference>
<evidence type="ECO:0000256" key="7">
    <source>
        <dbReference type="RuleBase" id="RU003345"/>
    </source>
</evidence>
<dbReference type="Pfam" id="PF00171">
    <property type="entry name" value="Aldedh"/>
    <property type="match status" value="1"/>
</dbReference>
<dbReference type="FunFam" id="3.40.309.10:FF:000012">
    <property type="entry name" value="Betaine aldehyde dehydrogenase"/>
    <property type="match status" value="1"/>
</dbReference>
<dbReference type="GO" id="GO:0004029">
    <property type="term" value="F:aldehyde dehydrogenase (NAD+) activity"/>
    <property type="evidence" value="ECO:0007669"/>
    <property type="project" value="UniProtKB-EC"/>
</dbReference>
<dbReference type="InterPro" id="IPR029510">
    <property type="entry name" value="Ald_DH_CS_GLU"/>
</dbReference>
<dbReference type="InterPro" id="IPR016162">
    <property type="entry name" value="Ald_DH_N"/>
</dbReference>
<dbReference type="CDD" id="cd07131">
    <property type="entry name" value="ALDH_AldH-CAJ73105"/>
    <property type="match status" value="1"/>
</dbReference>
<evidence type="ECO:0000256" key="2">
    <source>
        <dbReference type="ARBA" id="ARBA00011881"/>
    </source>
</evidence>
<comment type="caution">
    <text evidence="9">The sequence shown here is derived from an EMBL/GenBank/DDBJ whole genome shotgun (WGS) entry which is preliminary data.</text>
</comment>
<accession>A0A1W9S0D5</accession>
<proteinExistence type="inferred from homology"/>
<dbReference type="Gene3D" id="3.40.309.10">
    <property type="entry name" value="Aldehyde Dehydrogenase, Chain A, domain 2"/>
    <property type="match status" value="1"/>
</dbReference>
<evidence type="ECO:0000259" key="8">
    <source>
        <dbReference type="Pfam" id="PF00171"/>
    </source>
</evidence>
<evidence type="ECO:0000256" key="4">
    <source>
        <dbReference type="ARBA" id="ARBA00023027"/>
    </source>
</evidence>
<name>A0A1W9S0D5_9BACT</name>
<feature type="active site" evidence="6">
    <location>
        <position position="250"/>
    </location>
</feature>
<dbReference type="InterPro" id="IPR016160">
    <property type="entry name" value="Ald_DH_CS_CYS"/>
</dbReference>
<dbReference type="FunFam" id="3.40.605.10:FF:000007">
    <property type="entry name" value="NAD/NADP-dependent betaine aldehyde dehydrogenase"/>
    <property type="match status" value="1"/>
</dbReference>
<dbReference type="InterPro" id="IPR015590">
    <property type="entry name" value="Aldehyde_DH_dom"/>
</dbReference>
<evidence type="ECO:0000313" key="9">
    <source>
        <dbReference type="EMBL" id="OQX90165.1"/>
    </source>
</evidence>
<evidence type="ECO:0000313" key="10">
    <source>
        <dbReference type="Proteomes" id="UP000192611"/>
    </source>
</evidence>
<keyword evidence="3 7" id="KW-0560">Oxidoreductase</keyword>
<comment type="subunit">
    <text evidence="2">Homotetramer.</text>
</comment>
<dbReference type="SUPFAM" id="SSF53720">
    <property type="entry name" value="ALDH-like"/>
    <property type="match status" value="1"/>
</dbReference>
<dbReference type="PROSITE" id="PS00687">
    <property type="entry name" value="ALDEHYDE_DEHYDR_GLU"/>
    <property type="match status" value="1"/>
</dbReference>
<feature type="domain" description="Aldehyde dehydrogenase" evidence="8">
    <location>
        <begin position="13"/>
        <end position="479"/>
    </location>
</feature>
<dbReference type="InterPro" id="IPR016161">
    <property type="entry name" value="Ald_DH/histidinol_DH"/>
</dbReference>
<protein>
    <recommendedName>
        <fullName evidence="5">aldehyde dehydrogenase (NAD(+))</fullName>
        <ecNumber evidence="5">1.2.1.3</ecNumber>
    </recommendedName>
</protein>
<evidence type="ECO:0000256" key="1">
    <source>
        <dbReference type="ARBA" id="ARBA00009986"/>
    </source>
</evidence>
<comment type="similarity">
    <text evidence="1 7">Belongs to the aldehyde dehydrogenase family.</text>
</comment>
<dbReference type="PANTHER" id="PTHR43521:SF1">
    <property type="entry name" value="ALPHA-AMINOADIPIC SEMIALDEHYDE DEHYDROGENASE"/>
    <property type="match status" value="1"/>
</dbReference>
<evidence type="ECO:0000256" key="6">
    <source>
        <dbReference type="PROSITE-ProRule" id="PRU10007"/>
    </source>
</evidence>
<keyword evidence="4" id="KW-0520">NAD</keyword>
<gene>
    <name evidence="9" type="ORF">B6D57_04530</name>
</gene>
<dbReference type="AlphaFoldDB" id="A0A1W9S0D5"/>
<dbReference type="Proteomes" id="UP000192611">
    <property type="component" value="Unassembled WGS sequence"/>
</dbReference>
<evidence type="ECO:0000256" key="3">
    <source>
        <dbReference type="ARBA" id="ARBA00023002"/>
    </source>
</evidence>
<dbReference type="EMBL" id="NATQ01000094">
    <property type="protein sequence ID" value="OQX90165.1"/>
    <property type="molecule type" value="Genomic_DNA"/>
</dbReference>
<reference evidence="10" key="1">
    <citation type="submission" date="2017-03" db="EMBL/GenBank/DDBJ databases">
        <title>Novel pathways for hydrocarbon cycling and metabolic interdependencies in hydrothermal sediment communities.</title>
        <authorList>
            <person name="Dombrowski N."/>
            <person name="Seitz K."/>
            <person name="Teske A."/>
            <person name="Baker B."/>
        </authorList>
    </citation>
    <scope>NUCLEOTIDE SEQUENCE [LARGE SCALE GENOMIC DNA]</scope>
</reference>
<dbReference type="InterPro" id="IPR044638">
    <property type="entry name" value="ALDH7A1-like"/>
</dbReference>